<keyword evidence="2" id="KW-1185">Reference proteome</keyword>
<protein>
    <submittedName>
        <fullName evidence="1">Uncharacterized protein</fullName>
    </submittedName>
</protein>
<proteinExistence type="predicted"/>
<evidence type="ECO:0000313" key="1">
    <source>
        <dbReference type="EMBL" id="TWU28273.1"/>
    </source>
</evidence>
<dbReference type="AlphaFoldDB" id="A0A5C6CTK7"/>
<evidence type="ECO:0000313" key="2">
    <source>
        <dbReference type="Proteomes" id="UP000318437"/>
    </source>
</evidence>
<dbReference type="Proteomes" id="UP000318437">
    <property type="component" value="Unassembled WGS sequence"/>
</dbReference>
<name>A0A5C6CTK7_9BACT</name>
<reference evidence="1 2" key="1">
    <citation type="submission" date="2019-02" db="EMBL/GenBank/DDBJ databases">
        <title>Deep-cultivation of Planctomycetes and their phenomic and genomic characterization uncovers novel biology.</title>
        <authorList>
            <person name="Wiegand S."/>
            <person name="Jogler M."/>
            <person name="Boedeker C."/>
            <person name="Pinto D."/>
            <person name="Vollmers J."/>
            <person name="Rivas-Marin E."/>
            <person name="Kohn T."/>
            <person name="Peeters S.H."/>
            <person name="Heuer A."/>
            <person name="Rast P."/>
            <person name="Oberbeckmann S."/>
            <person name="Bunk B."/>
            <person name="Jeske O."/>
            <person name="Meyerdierks A."/>
            <person name="Storesund J.E."/>
            <person name="Kallscheuer N."/>
            <person name="Luecker S."/>
            <person name="Lage O.M."/>
            <person name="Pohl T."/>
            <person name="Merkel B.J."/>
            <person name="Hornburger P."/>
            <person name="Mueller R.-W."/>
            <person name="Bruemmer F."/>
            <person name="Labrenz M."/>
            <person name="Spormann A.M."/>
            <person name="Op Den Camp H."/>
            <person name="Overmann J."/>
            <person name="Amann R."/>
            <person name="Jetten M.S.M."/>
            <person name="Mascher T."/>
            <person name="Medema M.H."/>
            <person name="Devos D.P."/>
            <person name="Kaster A.-K."/>
            <person name="Ovreas L."/>
            <person name="Rohde M."/>
            <person name="Galperin M.Y."/>
            <person name="Jogler C."/>
        </authorList>
    </citation>
    <scope>NUCLEOTIDE SEQUENCE [LARGE SCALE GENOMIC DNA]</scope>
    <source>
        <strain evidence="1 2">Pla144</strain>
    </source>
</reference>
<dbReference type="EMBL" id="SJPS01000002">
    <property type="protein sequence ID" value="TWU28273.1"/>
    <property type="molecule type" value="Genomic_DNA"/>
</dbReference>
<sequence>MLSDDSPVFLEFLGEQANLGAKNGLLLVSVSRLS</sequence>
<organism evidence="1 2">
    <name type="scientific">Bythopirellula polymerisocia</name>
    <dbReference type="NCBI Taxonomy" id="2528003"/>
    <lineage>
        <taxon>Bacteria</taxon>
        <taxon>Pseudomonadati</taxon>
        <taxon>Planctomycetota</taxon>
        <taxon>Planctomycetia</taxon>
        <taxon>Pirellulales</taxon>
        <taxon>Lacipirellulaceae</taxon>
        <taxon>Bythopirellula</taxon>
    </lineage>
</organism>
<accession>A0A5C6CTK7</accession>
<comment type="caution">
    <text evidence="1">The sequence shown here is derived from an EMBL/GenBank/DDBJ whole genome shotgun (WGS) entry which is preliminary data.</text>
</comment>
<gene>
    <name evidence="1" type="ORF">Pla144_15600</name>
</gene>